<dbReference type="Gene3D" id="3.10.120.10">
    <property type="entry name" value="Cytochrome b5-like heme/steroid binding domain"/>
    <property type="match status" value="1"/>
</dbReference>
<gene>
    <name evidence="17" type="ORF">BDN71DRAFT_974645</name>
</gene>
<organism evidence="17 18">
    <name type="scientific">Pleurotus eryngii</name>
    <name type="common">Boletus of the steppes</name>
    <dbReference type="NCBI Taxonomy" id="5323"/>
    <lineage>
        <taxon>Eukaryota</taxon>
        <taxon>Fungi</taxon>
        <taxon>Dikarya</taxon>
        <taxon>Basidiomycota</taxon>
        <taxon>Agaricomycotina</taxon>
        <taxon>Agaricomycetes</taxon>
        <taxon>Agaricomycetidae</taxon>
        <taxon>Agaricales</taxon>
        <taxon>Pleurotineae</taxon>
        <taxon>Pleurotaceae</taxon>
        <taxon>Pleurotus</taxon>
    </lineage>
</organism>
<keyword evidence="12 13" id="KW-0275">Fatty acid biosynthesis</keyword>
<evidence type="ECO:0000256" key="8">
    <source>
        <dbReference type="ARBA" id="ARBA00023002"/>
    </source>
</evidence>
<comment type="caution">
    <text evidence="17">The sequence shown here is derived from an EMBL/GenBank/DDBJ whole genome shotgun (WGS) entry which is preliminary data.</text>
</comment>
<keyword evidence="18" id="KW-1185">Reference proteome</keyword>
<dbReference type="PANTHER" id="PTHR11351">
    <property type="entry name" value="ACYL-COA DESATURASE"/>
    <property type="match status" value="1"/>
</dbReference>
<dbReference type="PIRSF" id="PIRSF000345">
    <property type="entry name" value="OLE1"/>
    <property type="match status" value="1"/>
</dbReference>
<keyword evidence="10 13" id="KW-0443">Lipid metabolism</keyword>
<keyword evidence="13" id="KW-0349">Heme</keyword>
<feature type="transmembrane region" description="Helical" evidence="15">
    <location>
        <begin position="23"/>
        <end position="45"/>
    </location>
</feature>
<dbReference type="SUPFAM" id="SSF55856">
    <property type="entry name" value="Cytochrome b5-like heme/steroid binding domain"/>
    <property type="match status" value="1"/>
</dbReference>
<dbReference type="InterPro" id="IPR001199">
    <property type="entry name" value="Cyt_B5-like_heme/steroid-bd"/>
</dbReference>
<accession>A0A9P5ZZQ0</accession>
<evidence type="ECO:0000256" key="7">
    <source>
        <dbReference type="ARBA" id="ARBA00022989"/>
    </source>
</evidence>
<protein>
    <recommendedName>
        <fullName evidence="13">Acyl-CoA desaturase</fullName>
        <ecNumber evidence="13">1.14.19.1</ecNumber>
    </recommendedName>
</protein>
<sequence>MHEKPPAVASHLKPRPDIPCQQIWWNNAIFFTSVHLGAALGIYYLPPSSMPFRTLALTIINWQLAIFGITVGYHRLWSHRSFDANVVVRFVLAILGTAGFQGSIKWWCLRHRLHHRYTDDPVHDPYAATRGMLYAHMGWIFYKPNYGHMHLIDRSDLEDDIIVRLQHRYYVPLAIIVGFIFPVFLGKTWHDPWGVLIWVGLVSRLMIWHCIFLVNSLAHWHGLQPYSDEDTSKTNLIVAFLVAGEGNHNYHHAFPFDYRSDPSPFAWDPSKWLIAGLRKLGFVKRLRRAREDEIQRANAGMMRETAFETKCFAEKLEIWSADDAMSFVTSSLRPCLLLIDGYFVDATAYANDHPGGAHILHKYAIVDLSGQQFKDDEPVMKDATEAFGKFNRHTRAARWRMKELRIAKYIGHST</sequence>
<name>A0A9P5ZZQ0_PLEER</name>
<evidence type="ECO:0000256" key="9">
    <source>
        <dbReference type="ARBA" id="ARBA00023004"/>
    </source>
</evidence>
<keyword evidence="13" id="KW-0813">Transport</keyword>
<dbReference type="CDD" id="cd03505">
    <property type="entry name" value="Delta9-FADS-like"/>
    <property type="match status" value="1"/>
</dbReference>
<keyword evidence="4 14" id="KW-0812">Transmembrane</keyword>
<evidence type="ECO:0000256" key="6">
    <source>
        <dbReference type="ARBA" id="ARBA00022832"/>
    </source>
</evidence>
<keyword evidence="11 15" id="KW-0472">Membrane</keyword>
<dbReference type="GO" id="GO:0006636">
    <property type="term" value="P:unsaturated fatty acid biosynthetic process"/>
    <property type="evidence" value="ECO:0007669"/>
    <property type="project" value="UniProtKB-UniRule"/>
</dbReference>
<evidence type="ECO:0000256" key="13">
    <source>
        <dbReference type="PIRNR" id="PIRNR000345"/>
    </source>
</evidence>
<dbReference type="GO" id="GO:0004768">
    <property type="term" value="F:stearoyl-CoA 9-desaturase activity"/>
    <property type="evidence" value="ECO:0007669"/>
    <property type="project" value="UniProtKB-UniRule"/>
</dbReference>
<dbReference type="InterPro" id="IPR009160">
    <property type="entry name" value="Acyl-CoA_deSatase_haem/ster-bd"/>
</dbReference>
<evidence type="ECO:0000256" key="14">
    <source>
        <dbReference type="RuleBase" id="RU000581"/>
    </source>
</evidence>
<dbReference type="GO" id="GO:0005506">
    <property type="term" value="F:iron ion binding"/>
    <property type="evidence" value="ECO:0007669"/>
    <property type="project" value="TreeGrafter"/>
</dbReference>
<dbReference type="PANTHER" id="PTHR11351:SF31">
    <property type="entry name" value="DESATURASE 1, ISOFORM A-RELATED"/>
    <property type="match status" value="1"/>
</dbReference>
<dbReference type="PROSITE" id="PS50255">
    <property type="entry name" value="CYTOCHROME_B5_2"/>
    <property type="match status" value="1"/>
</dbReference>
<dbReference type="InterPro" id="IPR036400">
    <property type="entry name" value="Cyt_B5-like_heme/steroid_sf"/>
</dbReference>
<dbReference type="GO" id="GO:0005789">
    <property type="term" value="C:endoplasmic reticulum membrane"/>
    <property type="evidence" value="ECO:0007669"/>
    <property type="project" value="TreeGrafter"/>
</dbReference>
<comment type="subcellular location">
    <subcellularLocation>
        <location evidence="1">Membrane</location>
        <topology evidence="1">Multi-pass membrane protein</topology>
    </subcellularLocation>
</comment>
<keyword evidence="7 15" id="KW-1133">Transmembrane helix</keyword>
<evidence type="ECO:0000256" key="15">
    <source>
        <dbReference type="SAM" id="Phobius"/>
    </source>
</evidence>
<comment type="catalytic activity">
    <reaction evidence="13">
        <text>octadecanoyl-CoA + 2 Fe(II)-[cytochrome b5] + O2 + 2 H(+) = (9Z)-octadecenoyl-CoA + 2 Fe(III)-[cytochrome b5] + 2 H2O</text>
        <dbReference type="Rhea" id="RHEA:19721"/>
        <dbReference type="Rhea" id="RHEA-COMP:10438"/>
        <dbReference type="Rhea" id="RHEA-COMP:10439"/>
        <dbReference type="ChEBI" id="CHEBI:15377"/>
        <dbReference type="ChEBI" id="CHEBI:15378"/>
        <dbReference type="ChEBI" id="CHEBI:15379"/>
        <dbReference type="ChEBI" id="CHEBI:29033"/>
        <dbReference type="ChEBI" id="CHEBI:29034"/>
        <dbReference type="ChEBI" id="CHEBI:57387"/>
        <dbReference type="ChEBI" id="CHEBI:57394"/>
        <dbReference type="EC" id="1.14.19.1"/>
    </reaction>
</comment>
<keyword evidence="6 13" id="KW-0276">Fatty acid metabolism</keyword>
<evidence type="ECO:0000256" key="2">
    <source>
        <dbReference type="ARBA" id="ARBA00009295"/>
    </source>
</evidence>
<evidence type="ECO:0000259" key="16">
    <source>
        <dbReference type="PROSITE" id="PS50255"/>
    </source>
</evidence>
<feature type="transmembrane region" description="Helical" evidence="15">
    <location>
        <begin position="86"/>
        <end position="108"/>
    </location>
</feature>
<evidence type="ECO:0000256" key="4">
    <source>
        <dbReference type="ARBA" id="ARBA00022692"/>
    </source>
</evidence>
<feature type="transmembrane region" description="Helical" evidence="15">
    <location>
        <begin position="195"/>
        <end position="214"/>
    </location>
</feature>
<evidence type="ECO:0000313" key="17">
    <source>
        <dbReference type="EMBL" id="KAF9494671.1"/>
    </source>
</evidence>
<keyword evidence="3 13" id="KW-0444">Lipid biosynthesis</keyword>
<comment type="cofactor">
    <cofactor evidence="13">
        <name>Fe(2+)</name>
        <dbReference type="ChEBI" id="CHEBI:29033"/>
    </cofactor>
    <text evidence="13">Expected to bind 2 Fe(2+) ions per subunit.</text>
</comment>
<dbReference type="PROSITE" id="PS00476">
    <property type="entry name" value="FATTY_ACID_DESATUR_1"/>
    <property type="match status" value="1"/>
</dbReference>
<feature type="transmembrane region" description="Helical" evidence="15">
    <location>
        <begin position="169"/>
        <end position="189"/>
    </location>
</feature>
<dbReference type="PRINTS" id="PR00075">
    <property type="entry name" value="FACDDSATRASE"/>
</dbReference>
<evidence type="ECO:0000256" key="3">
    <source>
        <dbReference type="ARBA" id="ARBA00022516"/>
    </source>
</evidence>
<evidence type="ECO:0000256" key="1">
    <source>
        <dbReference type="ARBA" id="ARBA00004141"/>
    </source>
</evidence>
<dbReference type="InterPro" id="IPR001522">
    <property type="entry name" value="FADS-1_CS"/>
</dbReference>
<keyword evidence="13" id="KW-0249">Electron transport</keyword>
<comment type="similarity">
    <text evidence="2 13 14">Belongs to the fatty acid desaturase type 1 family.</text>
</comment>
<evidence type="ECO:0000256" key="11">
    <source>
        <dbReference type="ARBA" id="ARBA00023136"/>
    </source>
</evidence>
<dbReference type="InterPro" id="IPR015876">
    <property type="entry name" value="Acyl-CoA_DS"/>
</dbReference>
<comment type="domain">
    <text evidence="14">The histidine box domains are involved in binding the catalytic metal ions.</text>
</comment>
<keyword evidence="8 13" id="KW-0560">Oxidoreductase</keyword>
<keyword evidence="9 13" id="KW-0408">Iron</keyword>
<keyword evidence="5 13" id="KW-0479">Metal-binding</keyword>
<feature type="transmembrane region" description="Helical" evidence="15">
    <location>
        <begin position="52"/>
        <end position="74"/>
    </location>
</feature>
<feature type="domain" description="Cytochrome b5 heme-binding" evidence="16">
    <location>
        <begin position="316"/>
        <end position="410"/>
    </location>
</feature>
<reference evidence="17" key="1">
    <citation type="submission" date="2020-11" db="EMBL/GenBank/DDBJ databases">
        <authorList>
            <consortium name="DOE Joint Genome Institute"/>
            <person name="Ahrendt S."/>
            <person name="Riley R."/>
            <person name="Andreopoulos W."/>
            <person name="Labutti K."/>
            <person name="Pangilinan J."/>
            <person name="Ruiz-Duenas F.J."/>
            <person name="Barrasa J.M."/>
            <person name="Sanchez-Garcia M."/>
            <person name="Camarero S."/>
            <person name="Miyauchi S."/>
            <person name="Serrano A."/>
            <person name="Linde D."/>
            <person name="Babiker R."/>
            <person name="Drula E."/>
            <person name="Ayuso-Fernandez I."/>
            <person name="Pacheco R."/>
            <person name="Padilla G."/>
            <person name="Ferreira P."/>
            <person name="Barriuso J."/>
            <person name="Kellner H."/>
            <person name="Castanera R."/>
            <person name="Alfaro M."/>
            <person name="Ramirez L."/>
            <person name="Pisabarro A.G."/>
            <person name="Kuo A."/>
            <person name="Tritt A."/>
            <person name="Lipzen A."/>
            <person name="He G."/>
            <person name="Yan M."/>
            <person name="Ng V."/>
            <person name="Cullen D."/>
            <person name="Martin F."/>
            <person name="Rosso M.-N."/>
            <person name="Henrissat B."/>
            <person name="Hibbett D."/>
            <person name="Martinez A.T."/>
            <person name="Grigoriev I.V."/>
        </authorList>
    </citation>
    <scope>NUCLEOTIDE SEQUENCE</scope>
    <source>
        <strain evidence="17">ATCC 90797</strain>
    </source>
</reference>
<dbReference type="EMBL" id="MU154570">
    <property type="protein sequence ID" value="KAF9494671.1"/>
    <property type="molecule type" value="Genomic_DNA"/>
</dbReference>
<dbReference type="Pfam" id="PF00487">
    <property type="entry name" value="FA_desaturase"/>
    <property type="match status" value="1"/>
</dbReference>
<evidence type="ECO:0000256" key="12">
    <source>
        <dbReference type="ARBA" id="ARBA00023160"/>
    </source>
</evidence>
<dbReference type="AlphaFoldDB" id="A0A9P5ZZQ0"/>
<dbReference type="InterPro" id="IPR005804">
    <property type="entry name" value="FA_desaturase_dom"/>
</dbReference>
<comment type="function">
    <text evidence="13">Stearoyl-CoA desaturase that utilizes O(2) and electrons from reduced cytochrome b5 to introduce the first double bond into saturated fatty acyl-CoA substrates.</text>
</comment>
<dbReference type="Proteomes" id="UP000807025">
    <property type="component" value="Unassembled WGS sequence"/>
</dbReference>
<evidence type="ECO:0000256" key="5">
    <source>
        <dbReference type="ARBA" id="ARBA00022723"/>
    </source>
</evidence>
<evidence type="ECO:0000313" key="18">
    <source>
        <dbReference type="Proteomes" id="UP000807025"/>
    </source>
</evidence>
<proteinExistence type="inferred from homology"/>
<dbReference type="EC" id="1.14.19.1" evidence="13"/>
<evidence type="ECO:0000256" key="10">
    <source>
        <dbReference type="ARBA" id="ARBA00023098"/>
    </source>
</evidence>
<dbReference type="OrthoDB" id="10260134at2759"/>